<keyword evidence="1" id="KW-0472">Membrane</keyword>
<name>A0A2T2YD98_9BACT</name>
<keyword evidence="3" id="KW-1185">Reference proteome</keyword>
<evidence type="ECO:0000256" key="1">
    <source>
        <dbReference type="SAM" id="Phobius"/>
    </source>
</evidence>
<protein>
    <submittedName>
        <fullName evidence="2">Uncharacterized protein</fullName>
    </submittedName>
</protein>
<evidence type="ECO:0000313" key="3">
    <source>
        <dbReference type="Proteomes" id="UP000240357"/>
    </source>
</evidence>
<organism evidence="2 3">
    <name type="scientific">Adhaeribacter arboris</name>
    <dbReference type="NCBI Taxonomy" id="2072846"/>
    <lineage>
        <taxon>Bacteria</taxon>
        <taxon>Pseudomonadati</taxon>
        <taxon>Bacteroidota</taxon>
        <taxon>Cytophagia</taxon>
        <taxon>Cytophagales</taxon>
        <taxon>Hymenobacteraceae</taxon>
        <taxon>Adhaeribacter</taxon>
    </lineage>
</organism>
<proteinExistence type="predicted"/>
<accession>A0A2T2YD98</accession>
<gene>
    <name evidence="2" type="ORF">AHMF7605_08015</name>
</gene>
<feature type="transmembrane region" description="Helical" evidence="1">
    <location>
        <begin position="72"/>
        <end position="93"/>
    </location>
</feature>
<keyword evidence="1" id="KW-1133">Transmembrane helix</keyword>
<comment type="caution">
    <text evidence="2">The sequence shown here is derived from an EMBL/GenBank/DDBJ whole genome shotgun (WGS) entry which is preliminary data.</text>
</comment>
<dbReference type="Proteomes" id="UP000240357">
    <property type="component" value="Unassembled WGS sequence"/>
</dbReference>
<evidence type="ECO:0000313" key="2">
    <source>
        <dbReference type="EMBL" id="PSR53474.1"/>
    </source>
</evidence>
<feature type="transmembrane region" description="Helical" evidence="1">
    <location>
        <begin position="49"/>
        <end position="66"/>
    </location>
</feature>
<feature type="transmembrane region" description="Helical" evidence="1">
    <location>
        <begin position="6"/>
        <end position="28"/>
    </location>
</feature>
<dbReference type="AlphaFoldDB" id="A0A2T2YD98"/>
<dbReference type="EMBL" id="PYFT01000001">
    <property type="protein sequence ID" value="PSR53474.1"/>
    <property type="molecule type" value="Genomic_DNA"/>
</dbReference>
<reference evidence="2 3" key="1">
    <citation type="submission" date="2018-03" db="EMBL/GenBank/DDBJ databases">
        <title>Adhaeribacter sp. HMF7605 Genome sequencing and assembly.</title>
        <authorList>
            <person name="Kang H."/>
            <person name="Kang J."/>
            <person name="Cha I."/>
            <person name="Kim H."/>
            <person name="Joh K."/>
        </authorList>
    </citation>
    <scope>NUCLEOTIDE SEQUENCE [LARGE SCALE GENOMIC DNA]</scope>
    <source>
        <strain evidence="2 3">HMF7605</strain>
    </source>
</reference>
<keyword evidence="1" id="KW-0812">Transmembrane</keyword>
<sequence>MLIILIIHLFTFVLIGFGLNGWLVYVWKVETYLSGILLFFISIKKHKRIAFYTSFYILAPIGIFLARLADGILAGLIGSLLLAFLVPPTYVLADKNYQIRREFTGFLGGCCSYTIKENKLWLFEKTVAEFRSVHEPTEISKLEVVKNIYAVIHYKPEGKKDSTLVLLNQ</sequence>